<protein>
    <submittedName>
        <fullName evidence="1">Uncharacterized protein</fullName>
    </submittedName>
</protein>
<comment type="caution">
    <text evidence="1">The sequence shown here is derived from an EMBL/GenBank/DDBJ whole genome shotgun (WGS) entry which is preliminary data.</text>
</comment>
<dbReference type="PATRIC" id="fig|1299334.3.peg.8241"/>
<evidence type="ECO:0000313" key="1">
    <source>
        <dbReference type="EMBL" id="EUA15997.1"/>
    </source>
</evidence>
<name>X7Z909_MYCXE</name>
<organism evidence="1">
    <name type="scientific">Mycobacterium xenopi 4042</name>
    <dbReference type="NCBI Taxonomy" id="1299334"/>
    <lineage>
        <taxon>Bacteria</taxon>
        <taxon>Bacillati</taxon>
        <taxon>Actinomycetota</taxon>
        <taxon>Actinomycetes</taxon>
        <taxon>Mycobacteriales</taxon>
        <taxon>Mycobacteriaceae</taxon>
        <taxon>Mycobacterium</taxon>
    </lineage>
</organism>
<sequence>MRTAANSAPIPVINNMLRRSISQTTNRYKRKIDPGAKRCRLNAGERCWNKTI</sequence>
<gene>
    <name evidence="1" type="ORF">I553_0972</name>
</gene>
<dbReference type="AlphaFoldDB" id="X7Z909"/>
<dbReference type="EMBL" id="JAOB01000080">
    <property type="protein sequence ID" value="EUA15997.1"/>
    <property type="molecule type" value="Genomic_DNA"/>
</dbReference>
<reference evidence="1" key="1">
    <citation type="submission" date="2014-01" db="EMBL/GenBank/DDBJ databases">
        <authorList>
            <person name="Brown-Elliot B."/>
            <person name="Wallace R."/>
            <person name="Lenaerts A."/>
            <person name="Ordway D."/>
            <person name="DeGroote M.A."/>
            <person name="Parker T."/>
            <person name="Sizemore C."/>
            <person name="Tallon L.J."/>
            <person name="Sadzewicz L.K."/>
            <person name="Sengamalay N."/>
            <person name="Fraser C.M."/>
            <person name="Hine E."/>
            <person name="Shefchek K.A."/>
            <person name="Das S.P."/>
            <person name="Tettelin H."/>
        </authorList>
    </citation>
    <scope>NUCLEOTIDE SEQUENCE [LARGE SCALE GENOMIC DNA]</scope>
    <source>
        <strain evidence="1">4042</strain>
    </source>
</reference>
<accession>X7Z909</accession>
<proteinExistence type="predicted"/>